<organism evidence="2">
    <name type="scientific">Vecturithrix granuli</name>
    <dbReference type="NCBI Taxonomy" id="1499967"/>
    <lineage>
        <taxon>Bacteria</taxon>
        <taxon>Candidatus Moduliflexota</taxon>
        <taxon>Candidatus Vecturitrichia</taxon>
        <taxon>Candidatus Vecturitrichales</taxon>
        <taxon>Candidatus Vecturitrichaceae</taxon>
        <taxon>Candidatus Vecturithrix</taxon>
    </lineage>
</organism>
<evidence type="ECO:0000259" key="1">
    <source>
        <dbReference type="Pfam" id="PF09413"/>
    </source>
</evidence>
<reference evidence="2" key="1">
    <citation type="journal article" date="2015" name="PeerJ">
        <title>First genomic representation of candidate bacterial phylum KSB3 points to enhanced environmental sensing as a trigger of wastewater bulking.</title>
        <authorList>
            <person name="Sekiguchi Y."/>
            <person name="Ohashi A."/>
            <person name="Parks D.H."/>
            <person name="Yamauchi T."/>
            <person name="Tyson G.W."/>
            <person name="Hugenholtz P."/>
        </authorList>
    </citation>
    <scope>NUCLEOTIDE SEQUENCE [LARGE SCALE GENOMIC DNA]</scope>
</reference>
<accession>A0A081C2T0</accession>
<keyword evidence="3" id="KW-1185">Reference proteome</keyword>
<dbReference type="InterPro" id="IPR018551">
    <property type="entry name" value="DUF2007"/>
</dbReference>
<dbReference type="AlphaFoldDB" id="A0A081C2T0"/>
<dbReference type="Proteomes" id="UP000030661">
    <property type="component" value="Unassembled WGS sequence"/>
</dbReference>
<name>A0A081C2T0_VECG1</name>
<dbReference type="Gene3D" id="3.30.70.790">
    <property type="entry name" value="UreE, C-terminal domain"/>
    <property type="match status" value="1"/>
</dbReference>
<dbReference type="eggNOG" id="COG2260">
    <property type="taxonomic scope" value="Bacteria"/>
</dbReference>
<protein>
    <recommendedName>
        <fullName evidence="1">DUF2007 domain-containing protein</fullName>
    </recommendedName>
</protein>
<dbReference type="HOGENOM" id="CLU_1999404_0_0_0"/>
<feature type="domain" description="DUF2007" evidence="1">
    <location>
        <begin position="52"/>
        <end position="106"/>
    </location>
</feature>
<gene>
    <name evidence="2" type="ORF">U27_05860</name>
</gene>
<proteinExistence type="predicted"/>
<sequence>MFCPNCRSEYVEGITECAECLVPLVAELPPEETTEYAYEDFVTLETYHARHEAELQKSVLEANGIEAVIESDDAGGAGPALAFTRGVRLLVHKDDIQKAQEIFQDLEAVQEEPIAAEFPPEEETETP</sequence>
<dbReference type="STRING" id="1499967.U27_05860"/>
<evidence type="ECO:0000313" key="2">
    <source>
        <dbReference type="EMBL" id="GAK58885.1"/>
    </source>
</evidence>
<evidence type="ECO:0000313" key="3">
    <source>
        <dbReference type="Proteomes" id="UP000030661"/>
    </source>
</evidence>
<dbReference type="EMBL" id="DF820468">
    <property type="protein sequence ID" value="GAK58885.1"/>
    <property type="molecule type" value="Genomic_DNA"/>
</dbReference>
<dbReference type="Pfam" id="PF09413">
    <property type="entry name" value="DUF2007"/>
    <property type="match status" value="1"/>
</dbReference>